<dbReference type="InterPro" id="IPR036286">
    <property type="entry name" value="LexA/Signal_pep-like_sf"/>
</dbReference>
<evidence type="ECO:0000256" key="11">
    <source>
        <dbReference type="ARBA" id="ARBA00022989"/>
    </source>
</evidence>
<evidence type="ECO:0000256" key="8">
    <source>
        <dbReference type="ARBA" id="ARBA00022692"/>
    </source>
</evidence>
<keyword evidence="7" id="KW-0645">Protease</keyword>
<reference evidence="16 17" key="1">
    <citation type="submission" date="2017-09" db="EMBL/GenBank/DDBJ databases">
        <title>WGS assembly of Aquilegia coerulea Goldsmith.</title>
        <authorList>
            <person name="Hodges S."/>
            <person name="Kramer E."/>
            <person name="Nordborg M."/>
            <person name="Tomkins J."/>
            <person name="Borevitz J."/>
            <person name="Derieg N."/>
            <person name="Yan J."/>
            <person name="Mihaltcheva S."/>
            <person name="Hayes R.D."/>
            <person name="Rokhsar D."/>
        </authorList>
    </citation>
    <scope>NUCLEOTIDE SEQUENCE [LARGE SCALE GENOMIC DNA]</scope>
    <source>
        <strain evidence="17">cv. Goldsmith</strain>
    </source>
</reference>
<dbReference type="InterPro" id="IPR019533">
    <property type="entry name" value="Peptidase_S26"/>
</dbReference>
<gene>
    <name evidence="16" type="ORF">AQUCO_02000137v1</name>
</gene>
<evidence type="ECO:0000256" key="12">
    <source>
        <dbReference type="ARBA" id="ARBA00023136"/>
    </source>
</evidence>
<keyword evidence="12 14" id="KW-0472">Membrane</keyword>
<feature type="transmembrane region" description="Helical" evidence="14">
    <location>
        <begin position="139"/>
        <end position="156"/>
    </location>
</feature>
<dbReference type="PRINTS" id="PR00728">
    <property type="entry name" value="SIGNALPTASE"/>
</dbReference>
<dbReference type="EC" id="3.4.21.89" evidence="4"/>
<evidence type="ECO:0000256" key="14">
    <source>
        <dbReference type="SAM" id="Phobius"/>
    </source>
</evidence>
<dbReference type="EMBL" id="KZ305037">
    <property type="protein sequence ID" value="PIA42479.1"/>
    <property type="molecule type" value="Genomic_DNA"/>
</dbReference>
<keyword evidence="10" id="KW-0735">Signal-anchor</keyword>
<dbReference type="GO" id="GO:0009003">
    <property type="term" value="F:signal peptidase activity"/>
    <property type="evidence" value="ECO:0007669"/>
    <property type="project" value="UniProtKB-EC"/>
</dbReference>
<keyword evidence="11 14" id="KW-1133">Transmembrane helix</keyword>
<comment type="subcellular location">
    <subcellularLocation>
        <location evidence="2">Endoplasmic reticulum membrane</location>
        <topology evidence="2">Single-pass type II membrane protein</topology>
    </subcellularLocation>
</comment>
<evidence type="ECO:0000256" key="13">
    <source>
        <dbReference type="ARBA" id="ARBA00045533"/>
    </source>
</evidence>
<dbReference type="GO" id="GO:0006465">
    <property type="term" value="P:signal peptide processing"/>
    <property type="evidence" value="ECO:0007669"/>
    <property type="project" value="InterPro"/>
</dbReference>
<evidence type="ECO:0000256" key="9">
    <source>
        <dbReference type="ARBA" id="ARBA00022801"/>
    </source>
</evidence>
<dbReference type="FunCoup" id="A0A2G5DG29">
    <property type="interactions" value="2898"/>
</dbReference>
<keyword evidence="9" id="KW-0378">Hydrolase</keyword>
<dbReference type="PANTHER" id="PTHR10806">
    <property type="entry name" value="SIGNAL PEPTIDASE COMPLEX CATALYTIC SUBUNIT SEC11"/>
    <property type="match status" value="1"/>
</dbReference>
<evidence type="ECO:0000256" key="4">
    <source>
        <dbReference type="ARBA" id="ARBA00013208"/>
    </source>
</evidence>
<dbReference type="GO" id="GO:0005787">
    <property type="term" value="C:signal peptidase complex"/>
    <property type="evidence" value="ECO:0007669"/>
    <property type="project" value="UniProtKB-ARBA"/>
</dbReference>
<feature type="transmembrane region" description="Helical" evidence="14">
    <location>
        <begin position="162"/>
        <end position="178"/>
    </location>
</feature>
<comment type="catalytic activity">
    <reaction evidence="1">
        <text>Cleavage of hydrophobic, N-terminal signal or leader sequences from secreted and periplasmic proteins.</text>
        <dbReference type="EC" id="3.4.21.89"/>
    </reaction>
</comment>
<dbReference type="STRING" id="218851.A0A2G5DG29"/>
<dbReference type="OrthoDB" id="10257561at2759"/>
<evidence type="ECO:0000256" key="7">
    <source>
        <dbReference type="ARBA" id="ARBA00022670"/>
    </source>
</evidence>
<dbReference type="SUPFAM" id="SSF51306">
    <property type="entry name" value="LexA/Signal peptidase"/>
    <property type="match status" value="1"/>
</dbReference>
<dbReference type="InterPro" id="IPR001733">
    <property type="entry name" value="Peptidase_S26B"/>
</dbReference>
<keyword evidence="17" id="KW-1185">Reference proteome</keyword>
<dbReference type="GO" id="GO:0004252">
    <property type="term" value="F:serine-type endopeptidase activity"/>
    <property type="evidence" value="ECO:0007669"/>
    <property type="project" value="InterPro"/>
</dbReference>
<accession>A0A2G5DG29</accession>
<evidence type="ECO:0000256" key="2">
    <source>
        <dbReference type="ARBA" id="ARBA00004648"/>
    </source>
</evidence>
<feature type="transmembrane region" description="Helical" evidence="14">
    <location>
        <begin position="20"/>
        <end position="37"/>
    </location>
</feature>
<protein>
    <recommendedName>
        <fullName evidence="5">Signal peptidase complex catalytic subunit SEC11</fullName>
        <ecNumber evidence="4">3.4.21.89</ecNumber>
    </recommendedName>
    <alternativeName>
        <fullName evidence="6">Signal peptidase complex catalytic subunit sec11</fullName>
    </alternativeName>
</protein>
<evidence type="ECO:0000256" key="3">
    <source>
        <dbReference type="ARBA" id="ARBA00011035"/>
    </source>
</evidence>
<name>A0A2G5DG29_AQUCA</name>
<comment type="similarity">
    <text evidence="3">Belongs to the peptidase S26B family.</text>
</comment>
<dbReference type="Proteomes" id="UP000230069">
    <property type="component" value="Unassembled WGS sequence"/>
</dbReference>
<proteinExistence type="inferred from homology"/>
<dbReference type="Gene3D" id="2.10.109.10">
    <property type="entry name" value="Umud Fragment, subunit A"/>
    <property type="match status" value="1"/>
</dbReference>
<evidence type="ECO:0000256" key="10">
    <source>
        <dbReference type="ARBA" id="ARBA00022968"/>
    </source>
</evidence>
<dbReference type="Pfam" id="PF00717">
    <property type="entry name" value="Peptidase_S24"/>
    <property type="match status" value="1"/>
</dbReference>
<evidence type="ECO:0000256" key="5">
    <source>
        <dbReference type="ARBA" id="ARBA00019685"/>
    </source>
</evidence>
<evidence type="ECO:0000256" key="6">
    <source>
        <dbReference type="ARBA" id="ARBA00021755"/>
    </source>
</evidence>
<evidence type="ECO:0000259" key="15">
    <source>
        <dbReference type="Pfam" id="PF00717"/>
    </source>
</evidence>
<evidence type="ECO:0000313" key="17">
    <source>
        <dbReference type="Proteomes" id="UP000230069"/>
    </source>
</evidence>
<evidence type="ECO:0000313" key="16">
    <source>
        <dbReference type="EMBL" id="PIA42479.1"/>
    </source>
</evidence>
<organism evidence="16 17">
    <name type="scientific">Aquilegia coerulea</name>
    <name type="common">Rocky mountain columbine</name>
    <dbReference type="NCBI Taxonomy" id="218851"/>
    <lineage>
        <taxon>Eukaryota</taxon>
        <taxon>Viridiplantae</taxon>
        <taxon>Streptophyta</taxon>
        <taxon>Embryophyta</taxon>
        <taxon>Tracheophyta</taxon>
        <taxon>Spermatophyta</taxon>
        <taxon>Magnoliopsida</taxon>
        <taxon>Ranunculales</taxon>
        <taxon>Ranunculaceae</taxon>
        <taxon>Thalictroideae</taxon>
        <taxon>Aquilegia</taxon>
    </lineage>
</organism>
<keyword evidence="8 14" id="KW-0812">Transmembrane</keyword>
<dbReference type="AlphaFoldDB" id="A0A2G5DG29"/>
<dbReference type="PANTHER" id="PTHR10806:SF6">
    <property type="entry name" value="SIGNAL PEPTIDASE COMPLEX CATALYTIC SUBUNIT SEC11"/>
    <property type="match status" value="1"/>
</dbReference>
<dbReference type="InParanoid" id="A0A2G5DG29"/>
<dbReference type="NCBIfam" id="TIGR02228">
    <property type="entry name" value="sigpep_I_arch"/>
    <property type="match status" value="1"/>
</dbReference>
<dbReference type="InterPro" id="IPR015927">
    <property type="entry name" value="Peptidase_S24_S26A/B/C"/>
</dbReference>
<evidence type="ECO:0000256" key="1">
    <source>
        <dbReference type="ARBA" id="ARBA00000677"/>
    </source>
</evidence>
<feature type="domain" description="Peptidase S24/S26A/S26B/S26C" evidence="15">
    <location>
        <begin position="37"/>
        <end position="100"/>
    </location>
</feature>
<dbReference type="CDD" id="cd06530">
    <property type="entry name" value="S26_SPase_I"/>
    <property type="match status" value="1"/>
</dbReference>
<dbReference type="FunFam" id="2.10.109.10:FF:000003">
    <property type="entry name" value="Signal peptidase complex catalytic subunit SEC11"/>
    <property type="match status" value="1"/>
</dbReference>
<comment type="function">
    <text evidence="13">Catalytic component of the signal peptidase complex (SPC) which catalyzes the cleavage of N-terminal signal sequences from nascent proteins as they are translocated into the lumen of the endoplasmic reticulum. Specifically cleaves N-terminal signal peptides that contain a hydrophobic alpha-helix (h-region) shorter than 18-20 amino acids.</text>
</comment>
<sequence length="180" mass="20270">MGLFEETMESIKSLPIRDFLTQAINFGMIVVSALMIYRSLMIITGSESPVVVVLSGSMEPGFARGDILLLHMNKDRIRAGDIVVFKVNRREIPIVHRVIQVHERRDTGVVDVLTKGDNNPGDDRPFYAHRQLWLQQNHIVGRAVGFVPYLGWATILLNENPVIKYILIGTLGCVIIFTKD</sequence>